<keyword evidence="4" id="KW-1185">Reference proteome</keyword>
<keyword evidence="2" id="KW-0732">Signal</keyword>
<dbReference type="EMBL" id="MTYJ01000096">
    <property type="protein sequence ID" value="OQV14931.1"/>
    <property type="molecule type" value="Genomic_DNA"/>
</dbReference>
<organism evidence="3 4">
    <name type="scientific">Hypsibius exemplaris</name>
    <name type="common">Freshwater tardigrade</name>
    <dbReference type="NCBI Taxonomy" id="2072580"/>
    <lineage>
        <taxon>Eukaryota</taxon>
        <taxon>Metazoa</taxon>
        <taxon>Ecdysozoa</taxon>
        <taxon>Tardigrada</taxon>
        <taxon>Eutardigrada</taxon>
        <taxon>Parachela</taxon>
        <taxon>Hypsibioidea</taxon>
        <taxon>Hypsibiidae</taxon>
        <taxon>Hypsibius</taxon>
    </lineage>
</organism>
<reference evidence="4" key="1">
    <citation type="submission" date="2017-01" db="EMBL/GenBank/DDBJ databases">
        <title>Comparative genomics of anhydrobiosis in the tardigrade Hypsibius dujardini.</title>
        <authorList>
            <person name="Yoshida Y."/>
            <person name="Koutsovoulos G."/>
            <person name="Laetsch D."/>
            <person name="Stevens L."/>
            <person name="Kumar S."/>
            <person name="Horikawa D."/>
            <person name="Ishino K."/>
            <person name="Komine S."/>
            <person name="Tomita M."/>
            <person name="Blaxter M."/>
            <person name="Arakawa K."/>
        </authorList>
    </citation>
    <scope>NUCLEOTIDE SEQUENCE [LARGE SCALE GENOMIC DNA]</scope>
    <source>
        <strain evidence="4">Z151</strain>
    </source>
</reference>
<feature type="region of interest" description="Disordered" evidence="1">
    <location>
        <begin position="304"/>
        <end position="345"/>
    </location>
</feature>
<evidence type="ECO:0008006" key="5">
    <source>
        <dbReference type="Google" id="ProtNLM"/>
    </source>
</evidence>
<dbReference type="Proteomes" id="UP000192578">
    <property type="component" value="Unassembled WGS sequence"/>
</dbReference>
<accession>A0A1W0WI95</accession>
<evidence type="ECO:0000256" key="1">
    <source>
        <dbReference type="SAM" id="MobiDB-lite"/>
    </source>
</evidence>
<proteinExistence type="predicted"/>
<evidence type="ECO:0000256" key="2">
    <source>
        <dbReference type="SAM" id="SignalP"/>
    </source>
</evidence>
<feature type="compositionally biased region" description="Basic and acidic residues" evidence="1">
    <location>
        <begin position="309"/>
        <end position="319"/>
    </location>
</feature>
<sequence length="345" mass="39476">MTSSGRFGWDCRFILLAGLCNLSRVLCTWRHYNQLNYGTGDSVMTTFHNHGGSNAPYRKWLMECFDGEAMTGVNDWQNDFERIEGFACKFLFPNKPPAFRYPYYANCFVKNYNNQMFCFDAQNASDTIHSVITAFWDDDQQFVQIRPAIADVLQYYKCCRVPAGYYIDYVSCYYIPTHDIYWEYYDAQQQILTQCGTGYAMTGISKKQNPWTGYFNLDWIQCCRIGFGAPAAVSPPVTYSQSGTPTFYARDHVDPSIYSRTYRDQTVSLTGVGRSDCEPAASNPDKTKADNNFCSSRYERPIPVQAARVPDHPDGEADHGQFWSDPNKKDPFFGLEPPKPSEDII</sequence>
<evidence type="ECO:0000313" key="4">
    <source>
        <dbReference type="Proteomes" id="UP000192578"/>
    </source>
</evidence>
<dbReference type="OrthoDB" id="10440766at2759"/>
<gene>
    <name evidence="3" type="ORF">BV898_10832</name>
</gene>
<comment type="caution">
    <text evidence="3">The sequence shown here is derived from an EMBL/GenBank/DDBJ whole genome shotgun (WGS) entry which is preliminary data.</text>
</comment>
<dbReference type="AlphaFoldDB" id="A0A1W0WI95"/>
<feature type="signal peptide" evidence="2">
    <location>
        <begin position="1"/>
        <end position="27"/>
    </location>
</feature>
<protein>
    <recommendedName>
        <fullName evidence="5">Apextrin C-terminal domain-containing protein</fullName>
    </recommendedName>
</protein>
<feature type="chain" id="PRO_5012167289" description="Apextrin C-terminal domain-containing protein" evidence="2">
    <location>
        <begin position="28"/>
        <end position="345"/>
    </location>
</feature>
<evidence type="ECO:0000313" key="3">
    <source>
        <dbReference type="EMBL" id="OQV14931.1"/>
    </source>
</evidence>
<name>A0A1W0WI95_HYPEX</name>